<evidence type="ECO:0000256" key="3">
    <source>
        <dbReference type="ARBA" id="ARBA00022475"/>
    </source>
</evidence>
<dbReference type="Pfam" id="PF00924">
    <property type="entry name" value="MS_channel_2nd"/>
    <property type="match status" value="1"/>
</dbReference>
<protein>
    <submittedName>
        <fullName evidence="10">Mechanosensitive ion channel</fullName>
    </submittedName>
</protein>
<gene>
    <name evidence="10" type="ORF">H9Q81_09730</name>
</gene>
<feature type="domain" description="Mechanosensitive ion channel MscS C-terminal" evidence="9">
    <location>
        <begin position="176"/>
        <end position="257"/>
    </location>
</feature>
<dbReference type="InterPro" id="IPR006686">
    <property type="entry name" value="MscS_channel_CS"/>
</dbReference>
<dbReference type="SUPFAM" id="SSF82689">
    <property type="entry name" value="Mechanosensitive channel protein MscS (YggB), C-terminal domain"/>
    <property type="match status" value="1"/>
</dbReference>
<dbReference type="AlphaFoldDB" id="A0A7G9GWJ1"/>
<evidence type="ECO:0000256" key="4">
    <source>
        <dbReference type="ARBA" id="ARBA00022692"/>
    </source>
</evidence>
<feature type="transmembrane region" description="Helical" evidence="7">
    <location>
        <begin position="92"/>
        <end position="116"/>
    </location>
</feature>
<dbReference type="PANTHER" id="PTHR30221">
    <property type="entry name" value="SMALL-CONDUCTANCE MECHANOSENSITIVE CHANNEL"/>
    <property type="match status" value="1"/>
</dbReference>
<dbReference type="EMBL" id="CP060637">
    <property type="protein sequence ID" value="QNM15173.1"/>
    <property type="molecule type" value="Genomic_DNA"/>
</dbReference>
<dbReference type="Gene3D" id="3.30.70.100">
    <property type="match status" value="1"/>
</dbReference>
<dbReference type="InterPro" id="IPR049278">
    <property type="entry name" value="MS_channel_C"/>
</dbReference>
<dbReference type="InterPro" id="IPR011014">
    <property type="entry name" value="MscS_channel_TM-2"/>
</dbReference>
<evidence type="ECO:0000259" key="9">
    <source>
        <dbReference type="Pfam" id="PF21082"/>
    </source>
</evidence>
<proteinExistence type="inferred from homology"/>
<keyword evidence="3" id="KW-1003">Cell membrane</keyword>
<dbReference type="InterPro" id="IPR010920">
    <property type="entry name" value="LSM_dom_sf"/>
</dbReference>
<accession>A0A7G9GWJ1</accession>
<dbReference type="InterPro" id="IPR006685">
    <property type="entry name" value="MscS_channel_2nd"/>
</dbReference>
<evidence type="ECO:0000256" key="6">
    <source>
        <dbReference type="ARBA" id="ARBA00023136"/>
    </source>
</evidence>
<feature type="transmembrane region" description="Helical" evidence="7">
    <location>
        <begin position="52"/>
        <end position="80"/>
    </location>
</feature>
<dbReference type="InterPro" id="IPR045275">
    <property type="entry name" value="MscS_archaea/bacteria_type"/>
</dbReference>
<sequence length="267" mass="29708">MTADLIAKLADVLPIIFGKLVAVIVVMILWPKISKLLLNTFKGIMMRRKVDPLLESFTTSIASTLLHIVLFFIIIGIAGIKATSLITVLGTAGLAVGLALQGSLANLAGGVLILFFKPFTKDDYIVSGAIEGTVDKIQILYTILVTPDNRVVIVPNGQLANNAITNVSQKPIRRLDLTFSVAYDTPIQKVKEVLNKIAETHPAVLKDHPVNIRLSVQNESSLDFICRVWVKKEDYWNTKFDFTEIVKEEFDKNNIEIPYRKLEVYSK</sequence>
<comment type="subcellular location">
    <subcellularLocation>
        <location evidence="1">Cell membrane</location>
        <topology evidence="1">Multi-pass membrane protein</topology>
    </subcellularLocation>
</comment>
<keyword evidence="11" id="KW-1185">Reference proteome</keyword>
<evidence type="ECO:0000313" key="11">
    <source>
        <dbReference type="Proteomes" id="UP000515913"/>
    </source>
</evidence>
<dbReference type="KEGG" id="fho:H9Q81_09730"/>
<dbReference type="InterPro" id="IPR023408">
    <property type="entry name" value="MscS_beta-dom_sf"/>
</dbReference>
<keyword evidence="5 7" id="KW-1133">Transmembrane helix</keyword>
<dbReference type="SUPFAM" id="SSF50182">
    <property type="entry name" value="Sm-like ribonucleoproteins"/>
    <property type="match status" value="1"/>
</dbReference>
<evidence type="ECO:0000256" key="2">
    <source>
        <dbReference type="ARBA" id="ARBA00008017"/>
    </source>
</evidence>
<reference evidence="10 11" key="1">
    <citation type="submission" date="2020-08" db="EMBL/GenBank/DDBJ databases">
        <authorList>
            <person name="Liu C."/>
            <person name="Sun Q."/>
        </authorList>
    </citation>
    <scope>NUCLEOTIDE SEQUENCE [LARGE SCALE GENOMIC DNA]</scope>
    <source>
        <strain evidence="10 11">NSJ-57</strain>
    </source>
</reference>
<keyword evidence="4 7" id="KW-0812">Transmembrane</keyword>
<comment type="similarity">
    <text evidence="2">Belongs to the MscS (TC 1.A.23) family.</text>
</comment>
<name>A0A7G9GWJ1_9FUSO</name>
<dbReference type="Gene3D" id="1.10.287.1260">
    <property type="match status" value="1"/>
</dbReference>
<dbReference type="Pfam" id="PF21082">
    <property type="entry name" value="MS_channel_3rd"/>
    <property type="match status" value="1"/>
</dbReference>
<keyword evidence="6 7" id="KW-0472">Membrane</keyword>
<organism evidence="10 11">
    <name type="scientific">Fusobacterium hominis</name>
    <dbReference type="NCBI Taxonomy" id="2764326"/>
    <lineage>
        <taxon>Bacteria</taxon>
        <taxon>Fusobacteriati</taxon>
        <taxon>Fusobacteriota</taxon>
        <taxon>Fusobacteriia</taxon>
        <taxon>Fusobacteriales</taxon>
        <taxon>Fusobacteriaceae</taxon>
        <taxon>Fusobacterium</taxon>
    </lineage>
</organism>
<dbReference type="InterPro" id="IPR011066">
    <property type="entry name" value="MscS_channel_C_sf"/>
</dbReference>
<dbReference type="PANTHER" id="PTHR30221:SF1">
    <property type="entry name" value="SMALL-CONDUCTANCE MECHANOSENSITIVE CHANNEL"/>
    <property type="match status" value="1"/>
</dbReference>
<evidence type="ECO:0000313" key="10">
    <source>
        <dbReference type="EMBL" id="QNM15173.1"/>
    </source>
</evidence>
<feature type="transmembrane region" description="Helical" evidence="7">
    <location>
        <begin position="12"/>
        <end position="31"/>
    </location>
</feature>
<dbReference type="RefSeq" id="WP_101475142.1">
    <property type="nucleotide sequence ID" value="NZ_CP060637.1"/>
</dbReference>
<dbReference type="GO" id="GO:0005886">
    <property type="term" value="C:plasma membrane"/>
    <property type="evidence" value="ECO:0007669"/>
    <property type="project" value="UniProtKB-SubCell"/>
</dbReference>
<dbReference type="PROSITE" id="PS01246">
    <property type="entry name" value="UPF0003"/>
    <property type="match status" value="1"/>
</dbReference>
<feature type="domain" description="Mechanosensitive ion channel MscS" evidence="8">
    <location>
        <begin position="103"/>
        <end position="168"/>
    </location>
</feature>
<evidence type="ECO:0000256" key="7">
    <source>
        <dbReference type="SAM" id="Phobius"/>
    </source>
</evidence>
<evidence type="ECO:0000256" key="5">
    <source>
        <dbReference type="ARBA" id="ARBA00022989"/>
    </source>
</evidence>
<dbReference type="Gene3D" id="2.30.30.60">
    <property type="match status" value="1"/>
</dbReference>
<dbReference type="Proteomes" id="UP000515913">
    <property type="component" value="Chromosome"/>
</dbReference>
<dbReference type="GO" id="GO:0008381">
    <property type="term" value="F:mechanosensitive monoatomic ion channel activity"/>
    <property type="evidence" value="ECO:0007669"/>
    <property type="project" value="InterPro"/>
</dbReference>
<evidence type="ECO:0000256" key="1">
    <source>
        <dbReference type="ARBA" id="ARBA00004651"/>
    </source>
</evidence>
<evidence type="ECO:0000259" key="8">
    <source>
        <dbReference type="Pfam" id="PF00924"/>
    </source>
</evidence>
<dbReference type="SUPFAM" id="SSF82861">
    <property type="entry name" value="Mechanosensitive channel protein MscS (YggB), transmembrane region"/>
    <property type="match status" value="1"/>
</dbReference>